<dbReference type="SUPFAM" id="SSF53623">
    <property type="entry name" value="MurD-like peptide ligases, catalytic domain"/>
    <property type="match status" value="1"/>
</dbReference>
<dbReference type="InterPro" id="IPR051046">
    <property type="entry name" value="MurCDEF_CellWall_CoF430Synth"/>
</dbReference>
<dbReference type="Proteomes" id="UP000216021">
    <property type="component" value="Unassembled WGS sequence"/>
</dbReference>
<dbReference type="UniPathway" id="UPA00219"/>
<dbReference type="InterPro" id="IPR036565">
    <property type="entry name" value="Mur-like_cat_sf"/>
</dbReference>
<dbReference type="GO" id="GO:0009252">
    <property type="term" value="P:peptidoglycan biosynthetic process"/>
    <property type="evidence" value="ECO:0007669"/>
    <property type="project" value="UniProtKB-UniRule"/>
</dbReference>
<name>A0A1S8CIN1_9GAMM</name>
<evidence type="ECO:0000256" key="9">
    <source>
        <dbReference type="ARBA" id="ARBA00023316"/>
    </source>
</evidence>
<evidence type="ECO:0000256" key="11">
    <source>
        <dbReference type="RuleBase" id="RU004136"/>
    </source>
</evidence>
<organism evidence="15 16">
    <name type="scientific">Serratia oryzae</name>
    <dbReference type="NCBI Taxonomy" id="2034155"/>
    <lineage>
        <taxon>Bacteria</taxon>
        <taxon>Pseudomonadati</taxon>
        <taxon>Pseudomonadota</taxon>
        <taxon>Gammaproteobacteria</taxon>
        <taxon>Enterobacterales</taxon>
        <taxon>Yersiniaceae</taxon>
        <taxon>Serratia</taxon>
    </lineage>
</organism>
<dbReference type="PANTHER" id="PTHR43024">
    <property type="entry name" value="UDP-N-ACETYLMURAMOYL-TRIPEPTIDE--D-ALANYL-D-ALANINE LIGASE"/>
    <property type="match status" value="1"/>
</dbReference>
<dbReference type="InterPro" id="IPR004101">
    <property type="entry name" value="Mur_ligase_C"/>
</dbReference>
<keyword evidence="9 10" id="KW-0961">Cell wall biogenesis/degradation</keyword>
<dbReference type="InterPro" id="IPR013221">
    <property type="entry name" value="Mur_ligase_cen"/>
</dbReference>
<comment type="similarity">
    <text evidence="10">Belongs to the MurCDEF family. MurF subfamily.</text>
</comment>
<dbReference type="GO" id="GO:0047480">
    <property type="term" value="F:UDP-N-acetylmuramoyl-tripeptide-D-alanyl-D-alanine ligase activity"/>
    <property type="evidence" value="ECO:0007669"/>
    <property type="project" value="UniProtKB-UniRule"/>
</dbReference>
<dbReference type="Gene3D" id="3.90.190.20">
    <property type="entry name" value="Mur ligase, C-terminal domain"/>
    <property type="match status" value="1"/>
</dbReference>
<feature type="domain" description="Mur ligase central" evidence="14">
    <location>
        <begin position="106"/>
        <end position="294"/>
    </location>
</feature>
<keyword evidence="5 10" id="KW-0067">ATP-binding</keyword>
<keyword evidence="7 10" id="KW-0573">Peptidoglycan synthesis</keyword>
<evidence type="ECO:0000256" key="2">
    <source>
        <dbReference type="ARBA" id="ARBA00022598"/>
    </source>
</evidence>
<dbReference type="GO" id="GO:0051301">
    <property type="term" value="P:cell division"/>
    <property type="evidence" value="ECO:0007669"/>
    <property type="project" value="UniProtKB-KW"/>
</dbReference>
<dbReference type="GO" id="GO:0008360">
    <property type="term" value="P:regulation of cell shape"/>
    <property type="evidence" value="ECO:0007669"/>
    <property type="project" value="UniProtKB-KW"/>
</dbReference>
<dbReference type="AlphaFoldDB" id="A0A1S8CIN1"/>
<evidence type="ECO:0000313" key="15">
    <source>
        <dbReference type="EMBL" id="OMQ22320.1"/>
    </source>
</evidence>
<dbReference type="PANTHER" id="PTHR43024:SF1">
    <property type="entry name" value="UDP-N-ACETYLMURAMOYL-TRIPEPTIDE--D-ALANYL-D-ALANINE LIGASE"/>
    <property type="match status" value="1"/>
</dbReference>
<keyword evidence="3 10" id="KW-0132">Cell division</keyword>
<evidence type="ECO:0000256" key="8">
    <source>
        <dbReference type="ARBA" id="ARBA00023306"/>
    </source>
</evidence>
<evidence type="ECO:0000256" key="1">
    <source>
        <dbReference type="ARBA" id="ARBA00022490"/>
    </source>
</evidence>
<keyword evidence="4 10" id="KW-0547">Nucleotide-binding</keyword>
<evidence type="ECO:0000256" key="4">
    <source>
        <dbReference type="ARBA" id="ARBA00022741"/>
    </source>
</evidence>
<protein>
    <recommendedName>
        <fullName evidence="10 11">UDP-N-acetylmuramoyl-tripeptide--D-alanyl-D-alanine ligase</fullName>
        <ecNumber evidence="10 11">6.3.2.10</ecNumber>
    </recommendedName>
    <alternativeName>
        <fullName evidence="10">D-alanyl-D-alanine-adding enzyme</fullName>
    </alternativeName>
</protein>
<accession>A0A1S8CIN1</accession>
<keyword evidence="2 10" id="KW-0436">Ligase</keyword>
<dbReference type="HAMAP" id="MF_02019">
    <property type="entry name" value="MurF"/>
    <property type="match status" value="1"/>
</dbReference>
<evidence type="ECO:0000256" key="7">
    <source>
        <dbReference type="ARBA" id="ARBA00022984"/>
    </source>
</evidence>
<comment type="subcellular location">
    <subcellularLocation>
        <location evidence="10 11">Cytoplasm</location>
    </subcellularLocation>
</comment>
<dbReference type="SUPFAM" id="SSF53244">
    <property type="entry name" value="MurD-like peptide ligases, peptide-binding domain"/>
    <property type="match status" value="1"/>
</dbReference>
<evidence type="ECO:0000313" key="16">
    <source>
        <dbReference type="Proteomes" id="UP000216021"/>
    </source>
</evidence>
<evidence type="ECO:0000256" key="6">
    <source>
        <dbReference type="ARBA" id="ARBA00022960"/>
    </source>
</evidence>
<dbReference type="NCBIfam" id="TIGR01143">
    <property type="entry name" value="murF"/>
    <property type="match status" value="1"/>
</dbReference>
<dbReference type="GO" id="GO:0071555">
    <property type="term" value="P:cell wall organization"/>
    <property type="evidence" value="ECO:0007669"/>
    <property type="project" value="UniProtKB-KW"/>
</dbReference>
<dbReference type="GO" id="GO:0005737">
    <property type="term" value="C:cytoplasm"/>
    <property type="evidence" value="ECO:0007669"/>
    <property type="project" value="UniProtKB-SubCell"/>
</dbReference>
<dbReference type="InterPro" id="IPR035911">
    <property type="entry name" value="MurE/MurF_N"/>
</dbReference>
<dbReference type="InterPro" id="IPR000713">
    <property type="entry name" value="Mur_ligase_N"/>
</dbReference>
<dbReference type="InterPro" id="IPR005863">
    <property type="entry name" value="UDP-N-AcMur_synth"/>
</dbReference>
<dbReference type="NCBIfam" id="NF008041">
    <property type="entry name" value="PRK10773.1"/>
    <property type="match status" value="1"/>
</dbReference>
<feature type="binding site" evidence="10">
    <location>
        <begin position="107"/>
        <end position="113"/>
    </location>
    <ligand>
        <name>ATP</name>
        <dbReference type="ChEBI" id="CHEBI:30616"/>
    </ligand>
</feature>
<comment type="caution">
    <text evidence="15">The sequence shown here is derived from an EMBL/GenBank/DDBJ whole genome shotgun (WGS) entry which is preliminary data.</text>
</comment>
<dbReference type="STRING" id="2034155.BMI79_12455"/>
<dbReference type="OrthoDB" id="9801978at2"/>
<reference evidence="15 16" key="1">
    <citation type="submission" date="2016-11" db="EMBL/GenBank/DDBJ databases">
        <title>Rahnella oryzae sp. nov., isolated from rice root.</title>
        <authorList>
            <person name="Zhang X.-X."/>
            <person name="Zhang J."/>
        </authorList>
    </citation>
    <scope>NUCLEOTIDE SEQUENCE [LARGE SCALE GENOMIC DNA]</scope>
    <source>
        <strain evidence="15 16">J11-6</strain>
    </source>
</reference>
<keyword evidence="16" id="KW-1185">Reference proteome</keyword>
<evidence type="ECO:0000256" key="5">
    <source>
        <dbReference type="ARBA" id="ARBA00022840"/>
    </source>
</evidence>
<dbReference type="Pfam" id="PF01225">
    <property type="entry name" value="Mur_ligase"/>
    <property type="match status" value="1"/>
</dbReference>
<comment type="catalytic activity">
    <reaction evidence="10 11">
        <text>D-alanyl-D-alanine + UDP-N-acetyl-alpha-D-muramoyl-L-alanyl-gamma-D-glutamyl-meso-2,6-diaminopimelate + ATP = UDP-N-acetyl-alpha-D-muramoyl-L-alanyl-gamma-D-glutamyl-meso-2,6-diaminopimeloyl-D-alanyl-D-alanine + ADP + phosphate + H(+)</text>
        <dbReference type="Rhea" id="RHEA:28374"/>
        <dbReference type="ChEBI" id="CHEBI:15378"/>
        <dbReference type="ChEBI" id="CHEBI:30616"/>
        <dbReference type="ChEBI" id="CHEBI:43474"/>
        <dbReference type="ChEBI" id="CHEBI:57822"/>
        <dbReference type="ChEBI" id="CHEBI:61386"/>
        <dbReference type="ChEBI" id="CHEBI:83905"/>
        <dbReference type="ChEBI" id="CHEBI:456216"/>
        <dbReference type="EC" id="6.3.2.10"/>
    </reaction>
</comment>
<sequence>MIPVSLKTLAEVLSAELIGADCSITEVTTDTRQITPGCLFVALKGERFDAHDFAPDAIAAGAGALLVSKRLLGDVPQLVVKDTRIALGQLAAWVRQQVSAKVVALTGSSGKTSVKEMAAAILRECGEVLYTAGNFNNDIGVPLTLLRLQPQHDFAVIELGANHIGEIAYTTALTQPQSALVNNLAAAHLEGFGSLAGVAQAKGEIFGGLPTNGVAIINADNNDWPHWQAQLQGKKVWRFSPQAAGAVDFFASDIQVNGKGTQFTLHSPFGTVAVELPLPGRHNVANALAAAALAMSVGATLEAVRKGLQQLQAVPGRLCPVVLAEGKLLLDDSYNANVGSMIAAAQTLAEMPGYRVMVVGDMAELGADAEECHRQVGEAARAAGVDKVISVGQLSQTLSSAAGNGEHYQDKTAVIARVAELLSAHAVITVLIKGSRSAAMEQVVRALQEKAPC</sequence>
<evidence type="ECO:0000259" key="14">
    <source>
        <dbReference type="Pfam" id="PF08245"/>
    </source>
</evidence>
<dbReference type="GO" id="GO:0005524">
    <property type="term" value="F:ATP binding"/>
    <property type="evidence" value="ECO:0007669"/>
    <property type="project" value="UniProtKB-UniRule"/>
</dbReference>
<dbReference type="Pfam" id="PF08245">
    <property type="entry name" value="Mur_ligase_M"/>
    <property type="match status" value="1"/>
</dbReference>
<dbReference type="FunFam" id="3.40.1190.10:FF:000007">
    <property type="entry name" value="UDP-N-acetylmuramoyl-tripeptide--D-alanyl-D-alanine ligase"/>
    <property type="match status" value="1"/>
</dbReference>
<dbReference type="Pfam" id="PF02875">
    <property type="entry name" value="Mur_ligase_C"/>
    <property type="match status" value="1"/>
</dbReference>
<comment type="function">
    <text evidence="10 11">Involved in cell wall formation. Catalyzes the final step in the synthesis of UDP-N-acetylmuramoyl-pentapeptide, the precursor of murein.</text>
</comment>
<keyword evidence="8 10" id="KW-0131">Cell cycle</keyword>
<dbReference type="Gene3D" id="3.40.1190.10">
    <property type="entry name" value="Mur-like, catalytic domain"/>
    <property type="match status" value="1"/>
</dbReference>
<dbReference type="SUPFAM" id="SSF63418">
    <property type="entry name" value="MurE/MurF N-terminal domain"/>
    <property type="match status" value="1"/>
</dbReference>
<dbReference type="Gene3D" id="3.40.1390.10">
    <property type="entry name" value="MurE/MurF, N-terminal domain"/>
    <property type="match status" value="1"/>
</dbReference>
<evidence type="ECO:0000256" key="10">
    <source>
        <dbReference type="HAMAP-Rule" id="MF_02019"/>
    </source>
</evidence>
<proteinExistence type="inferred from homology"/>
<dbReference type="EMBL" id="MOXD01000006">
    <property type="protein sequence ID" value="OMQ22320.1"/>
    <property type="molecule type" value="Genomic_DNA"/>
</dbReference>
<dbReference type="RefSeq" id="WP_076942526.1">
    <property type="nucleotide sequence ID" value="NZ_MOXD01000006.1"/>
</dbReference>
<evidence type="ECO:0000256" key="3">
    <source>
        <dbReference type="ARBA" id="ARBA00022618"/>
    </source>
</evidence>
<keyword evidence="1 10" id="KW-0963">Cytoplasm</keyword>
<comment type="pathway">
    <text evidence="10 11">Cell wall biogenesis; peptidoglycan biosynthesis.</text>
</comment>
<keyword evidence="6 10" id="KW-0133">Cell shape</keyword>
<dbReference type="InterPro" id="IPR036615">
    <property type="entry name" value="Mur_ligase_C_dom_sf"/>
</dbReference>
<feature type="domain" description="Mur ligase C-terminal" evidence="13">
    <location>
        <begin position="324"/>
        <end position="436"/>
    </location>
</feature>
<evidence type="ECO:0000259" key="12">
    <source>
        <dbReference type="Pfam" id="PF01225"/>
    </source>
</evidence>
<dbReference type="GO" id="GO:0008766">
    <property type="term" value="F:UDP-N-acetylmuramoylalanyl-D-glutamyl-2,6-diaminopimelate-D-alanyl-D-alanine ligase activity"/>
    <property type="evidence" value="ECO:0007669"/>
    <property type="project" value="RHEA"/>
</dbReference>
<evidence type="ECO:0000259" key="13">
    <source>
        <dbReference type="Pfam" id="PF02875"/>
    </source>
</evidence>
<dbReference type="EC" id="6.3.2.10" evidence="10 11"/>
<gene>
    <name evidence="10" type="primary">murF</name>
    <name evidence="15" type="ORF">BMI79_12455</name>
</gene>
<feature type="domain" description="Mur ligase N-terminal catalytic" evidence="12">
    <location>
        <begin position="24"/>
        <end position="89"/>
    </location>
</feature>